<keyword evidence="6" id="KW-0472">Membrane</keyword>
<evidence type="ECO:0000256" key="1">
    <source>
        <dbReference type="ARBA" id="ARBA00004167"/>
    </source>
</evidence>
<evidence type="ECO:0000256" key="3">
    <source>
        <dbReference type="ARBA" id="ARBA00022692"/>
    </source>
</evidence>
<feature type="disulfide bond" evidence="8">
    <location>
        <begin position="122"/>
        <end position="140"/>
    </location>
</feature>
<evidence type="ECO:0000313" key="11">
    <source>
        <dbReference type="RefSeq" id="XP_033241835.1"/>
    </source>
</evidence>
<keyword evidence="5" id="KW-1133">Transmembrane helix</keyword>
<protein>
    <submittedName>
        <fullName evidence="11">Modular serine protease-like</fullName>
    </submittedName>
</protein>
<dbReference type="PROSITE" id="PS50068">
    <property type="entry name" value="LDLRA_2"/>
    <property type="match status" value="3"/>
</dbReference>
<feature type="disulfide bond" evidence="8">
    <location>
        <begin position="67"/>
        <end position="85"/>
    </location>
</feature>
<sequence>MFNCEVLLLICWLFFMTFTIVHATWKCNDGQELSAFSKRCDARIDCSDGTDETFLECHKENCTEHQCSYGGCFSESQLCDGTPDCWDKTDEHPHFCNKELMTEPEPMKTFIQERCLENQSRCSKTECLDKKYFCDGIRDCPDGSDETNGNCIATTCPSGTFRCAYGGCLENAKACDHEIDCWDGTDEVPFICFEMRGKPQGNLWPSHIPRRNTTSRTTSPVLVYPKVKTASSAPEPSSVNGSCIVPSSLKNLHLKTLFNVLPYTFGSSISDAVVVRLSCYGNSQLNGNDINHCLHGIWQGPWPECIPTCSLRPFNKDLSIRAFCMYKDEIRNCKTQNTIGTSVTVTCAPGYKPTDIITLEIRLCEKQASSGIADWKFIKPTRLHCIPDCGKIHPTVKNDPWLVSIFQSDVTLSNYTFKCRGIIVSPWHVIAVRLCINEENPMRYAIAEGIQLASFMKNGEHSYMLHNVASIFNSQKISLLKLVNPLILSTSVRPICMPSREYHTNSSELTITSDTQNKYSLVSIEESILKQINMDSH</sequence>
<feature type="disulfide bond" evidence="8">
    <location>
        <begin position="115"/>
        <end position="127"/>
    </location>
</feature>
<dbReference type="GO" id="GO:0016192">
    <property type="term" value="P:vesicle-mediated transport"/>
    <property type="evidence" value="ECO:0007669"/>
    <property type="project" value="UniProtKB-ARBA"/>
</dbReference>
<dbReference type="InterPro" id="IPR009003">
    <property type="entry name" value="Peptidase_S1_PA"/>
</dbReference>
<dbReference type="InParanoid" id="A0A6I8WEI6"/>
<dbReference type="Proteomes" id="UP000001819">
    <property type="component" value="Chromosome 2"/>
</dbReference>
<dbReference type="Gene3D" id="4.10.400.10">
    <property type="entry name" value="Low-density Lipoprotein Receptor"/>
    <property type="match status" value="2"/>
</dbReference>
<evidence type="ECO:0000256" key="6">
    <source>
        <dbReference type="ARBA" id="ARBA00023136"/>
    </source>
</evidence>
<dbReference type="InterPro" id="IPR035976">
    <property type="entry name" value="Sushi/SCR/CCP_sf"/>
</dbReference>
<dbReference type="Gene3D" id="2.40.10.10">
    <property type="entry name" value="Trypsin-like serine proteases"/>
    <property type="match status" value="1"/>
</dbReference>
<dbReference type="InterPro" id="IPR002172">
    <property type="entry name" value="LDrepeatLR_classA_rpt"/>
</dbReference>
<organism evidence="10 11">
    <name type="scientific">Drosophila pseudoobscura pseudoobscura</name>
    <name type="common">Fruit fly</name>
    <dbReference type="NCBI Taxonomy" id="46245"/>
    <lineage>
        <taxon>Eukaryota</taxon>
        <taxon>Metazoa</taxon>
        <taxon>Ecdysozoa</taxon>
        <taxon>Arthropoda</taxon>
        <taxon>Hexapoda</taxon>
        <taxon>Insecta</taxon>
        <taxon>Pterygota</taxon>
        <taxon>Neoptera</taxon>
        <taxon>Endopterygota</taxon>
        <taxon>Diptera</taxon>
        <taxon>Brachycera</taxon>
        <taxon>Muscomorpha</taxon>
        <taxon>Ephydroidea</taxon>
        <taxon>Drosophilidae</taxon>
        <taxon>Drosophila</taxon>
        <taxon>Sophophora</taxon>
    </lineage>
</organism>
<dbReference type="InterPro" id="IPR036055">
    <property type="entry name" value="LDL_receptor-like_sf"/>
</dbReference>
<dbReference type="AlphaFoldDB" id="A0A6I8WEI6"/>
<comment type="subcellular location">
    <subcellularLocation>
        <location evidence="2">Endomembrane system</location>
    </subcellularLocation>
    <subcellularLocation>
        <location evidence="1">Membrane</location>
        <topology evidence="1">Single-pass membrane protein</topology>
    </subcellularLocation>
</comment>
<reference evidence="11" key="2">
    <citation type="submission" date="2025-08" db="UniProtKB">
        <authorList>
            <consortium name="RefSeq"/>
        </authorList>
    </citation>
    <scope>IDENTIFICATION</scope>
    <source>
        <strain evidence="11">MV-25-SWS-2005</strain>
        <tissue evidence="11">Whole body</tissue>
    </source>
</reference>
<proteinExistence type="predicted"/>
<evidence type="ECO:0000256" key="9">
    <source>
        <dbReference type="SAM" id="SignalP"/>
    </source>
</evidence>
<keyword evidence="9" id="KW-0732">Signal</keyword>
<keyword evidence="3" id="KW-0812">Transmembrane</keyword>
<reference evidence="10" key="1">
    <citation type="submission" date="2024-06" db="UniProtKB">
        <authorList>
            <consortium name="RefSeq"/>
        </authorList>
    </citation>
    <scope>NUCLEOTIDE SEQUENCE [LARGE SCALE GENOMIC DNA]</scope>
    <source>
        <strain evidence="10">MV2-25</strain>
    </source>
</reference>
<evidence type="ECO:0000256" key="5">
    <source>
        <dbReference type="ARBA" id="ARBA00022989"/>
    </source>
</evidence>
<evidence type="ECO:0000313" key="10">
    <source>
        <dbReference type="Proteomes" id="UP000001819"/>
    </source>
</evidence>
<dbReference type="SUPFAM" id="SSF57424">
    <property type="entry name" value="LDL receptor-like module"/>
    <property type="match status" value="4"/>
</dbReference>
<dbReference type="PRINTS" id="PR00261">
    <property type="entry name" value="LDLRECEPTOR"/>
</dbReference>
<dbReference type="GO" id="GO:0005886">
    <property type="term" value="C:plasma membrane"/>
    <property type="evidence" value="ECO:0007669"/>
    <property type="project" value="TreeGrafter"/>
</dbReference>
<dbReference type="PANTHER" id="PTHR24270">
    <property type="entry name" value="LOW-DENSITY LIPOPROTEIN RECEPTOR-RELATED"/>
    <property type="match status" value="1"/>
</dbReference>
<dbReference type="SUPFAM" id="SSF57535">
    <property type="entry name" value="Complement control module/SCR domain"/>
    <property type="match status" value="1"/>
</dbReference>
<dbReference type="InterPro" id="IPR023415">
    <property type="entry name" value="LDLR_class-A_CS"/>
</dbReference>
<dbReference type="InterPro" id="IPR043504">
    <property type="entry name" value="Peptidase_S1_PA_chymotrypsin"/>
</dbReference>
<dbReference type="Pfam" id="PF00057">
    <property type="entry name" value="Ldl_recept_a"/>
    <property type="match status" value="2"/>
</dbReference>
<dbReference type="GO" id="GO:0012505">
    <property type="term" value="C:endomembrane system"/>
    <property type="evidence" value="ECO:0007669"/>
    <property type="project" value="UniProtKB-SubCell"/>
</dbReference>
<evidence type="ECO:0000256" key="7">
    <source>
        <dbReference type="ARBA" id="ARBA00023157"/>
    </source>
</evidence>
<evidence type="ECO:0000256" key="2">
    <source>
        <dbReference type="ARBA" id="ARBA00004308"/>
    </source>
</evidence>
<gene>
    <name evidence="11" type="primary">LOC4802944</name>
</gene>
<dbReference type="CDD" id="cd00112">
    <property type="entry name" value="LDLa"/>
    <property type="match status" value="3"/>
</dbReference>
<dbReference type="Gene3D" id="2.40.128.620">
    <property type="match status" value="1"/>
</dbReference>
<keyword evidence="4" id="KW-0677">Repeat</keyword>
<dbReference type="InterPro" id="IPR050685">
    <property type="entry name" value="LDLR"/>
</dbReference>
<feature type="chain" id="PRO_5026227252" evidence="9">
    <location>
        <begin position="24"/>
        <end position="537"/>
    </location>
</feature>
<dbReference type="PROSITE" id="PS01209">
    <property type="entry name" value="LDLRA_1"/>
    <property type="match status" value="2"/>
</dbReference>
<dbReference type="RefSeq" id="XP_033241835.1">
    <property type="nucleotide sequence ID" value="XM_033385944.1"/>
</dbReference>
<name>A0A6I8WEI6_DROPS</name>
<keyword evidence="10" id="KW-1185">Reference proteome</keyword>
<accession>A0A6I8WEI6</accession>
<dbReference type="SMART" id="SM00192">
    <property type="entry name" value="LDLa"/>
    <property type="match status" value="4"/>
</dbReference>
<feature type="disulfide bond" evidence="8">
    <location>
        <begin position="163"/>
        <end position="181"/>
    </location>
</feature>
<keyword evidence="7 8" id="KW-1015">Disulfide bond</keyword>
<feature type="disulfide bond" evidence="8">
    <location>
        <begin position="156"/>
        <end position="168"/>
    </location>
</feature>
<evidence type="ECO:0000256" key="4">
    <source>
        <dbReference type="ARBA" id="ARBA00022737"/>
    </source>
</evidence>
<evidence type="ECO:0000256" key="8">
    <source>
        <dbReference type="PROSITE-ProRule" id="PRU00124"/>
    </source>
</evidence>
<feature type="signal peptide" evidence="9">
    <location>
        <begin position="1"/>
        <end position="23"/>
    </location>
</feature>
<dbReference type="SUPFAM" id="SSF50494">
    <property type="entry name" value="Trypsin-like serine proteases"/>
    <property type="match status" value="1"/>
</dbReference>
<dbReference type="KEGG" id="dpo:4802944"/>
<comment type="caution">
    <text evidence="8">Lacks conserved residue(s) required for the propagation of feature annotation.</text>
</comment>